<feature type="domain" description="Crinkler effector protein N-terminal" evidence="4">
    <location>
        <begin position="82"/>
        <end position="171"/>
    </location>
</feature>
<evidence type="ECO:0000259" key="4">
    <source>
        <dbReference type="Pfam" id="PF20147"/>
    </source>
</evidence>
<dbReference type="VEuPathDB" id="FungiDB:FUN_013805"/>
<reference evidence="5 6" key="1">
    <citation type="submission" date="2016-04" db="EMBL/GenBank/DDBJ databases">
        <title>Genome analyses suggest a sexual origin of heterokaryosis in a supposedly ancient asexual fungus.</title>
        <authorList>
            <person name="Ropars J."/>
            <person name="Sedzielewska K."/>
            <person name="Noel J."/>
            <person name="Charron P."/>
            <person name="Farinelli L."/>
            <person name="Marton T."/>
            <person name="Kruger M."/>
            <person name="Pelin A."/>
            <person name="Brachmann A."/>
            <person name="Corradi N."/>
        </authorList>
    </citation>
    <scope>NUCLEOTIDE SEQUENCE [LARGE SCALE GENOMIC DNA]</scope>
    <source>
        <strain evidence="5 6">A5</strain>
    </source>
</reference>
<proteinExistence type="predicted"/>
<evidence type="ECO:0000256" key="1">
    <source>
        <dbReference type="ARBA" id="ARBA00004340"/>
    </source>
</evidence>
<comment type="caution">
    <text evidence="5">The sequence shown here is derived from an EMBL/GenBank/DDBJ whole genome shotgun (WGS) entry which is preliminary data.</text>
</comment>
<evidence type="ECO:0000256" key="3">
    <source>
        <dbReference type="ARBA" id="ARBA00022525"/>
    </source>
</evidence>
<evidence type="ECO:0000256" key="2">
    <source>
        <dbReference type="ARBA" id="ARBA00004613"/>
    </source>
</evidence>
<dbReference type="Proteomes" id="UP000232722">
    <property type="component" value="Unassembled WGS sequence"/>
</dbReference>
<dbReference type="VEuPathDB" id="FungiDB:RhiirA1_403567"/>
<sequence length="233" mass="26908">MVICTSASIDLIKKMPVPDTPKAFYDLVEAFYYSLLASVKRPEGQEKAILENRSRKKRKMENTISLNVLVIPPKSDKDITRRNIIVLKVSPNDRVDQLKPMIKERWPVLLKEVEPTGIILVKSDDSWQRFSDQLHQYKMGRFPGCEEMFPEELISKYFPTQPSNNLIHVIVTIYVYKARKGPSASGKLDLLRVCIEMLGKAIDELKREIFVFMHKTRHAGVVVSDSEEDDEYH</sequence>
<reference evidence="5 6" key="2">
    <citation type="submission" date="2017-09" db="EMBL/GenBank/DDBJ databases">
        <title>Extensive intraspecific genome diversity in a model arbuscular mycorrhizal fungus.</title>
        <authorList>
            <person name="Chen E.C."/>
            <person name="Morin E."/>
            <person name="Beaudet D."/>
            <person name="Noel J."/>
            <person name="Ndikumana S."/>
            <person name="Charron P."/>
            <person name="St-Onge C."/>
            <person name="Giorgi J."/>
            <person name="Grigoriev I.V."/>
            <person name="Roux C."/>
            <person name="Martin F.M."/>
            <person name="Corradi N."/>
        </authorList>
    </citation>
    <scope>NUCLEOTIDE SEQUENCE [LARGE SCALE GENOMIC DNA]</scope>
    <source>
        <strain evidence="5 6">A5</strain>
    </source>
</reference>
<dbReference type="GO" id="GO:0043657">
    <property type="term" value="C:host cell"/>
    <property type="evidence" value="ECO:0007669"/>
    <property type="project" value="UniProtKB-SubCell"/>
</dbReference>
<accession>A0A2N0NUM6</accession>
<gene>
    <name evidence="5" type="ORF">RhiirA5_384057</name>
</gene>
<dbReference type="InterPro" id="IPR045379">
    <property type="entry name" value="Crinkler_N"/>
</dbReference>
<dbReference type="Pfam" id="PF20147">
    <property type="entry name" value="Crinkler"/>
    <property type="match status" value="1"/>
</dbReference>
<keyword evidence="3" id="KW-0964">Secreted</keyword>
<dbReference type="EMBL" id="LLXJ01002722">
    <property type="protein sequence ID" value="PKB98267.1"/>
    <property type="molecule type" value="Genomic_DNA"/>
</dbReference>
<dbReference type="VEuPathDB" id="FungiDB:RhiirFUN_003615"/>
<dbReference type="AlphaFoldDB" id="A0A2N0NUM6"/>
<evidence type="ECO:0000313" key="5">
    <source>
        <dbReference type="EMBL" id="PKB98267.1"/>
    </source>
</evidence>
<name>A0A2N0NUM6_9GLOM</name>
<evidence type="ECO:0000313" key="6">
    <source>
        <dbReference type="Proteomes" id="UP000232722"/>
    </source>
</evidence>
<organism evidence="5 6">
    <name type="scientific">Rhizophagus irregularis</name>
    <dbReference type="NCBI Taxonomy" id="588596"/>
    <lineage>
        <taxon>Eukaryota</taxon>
        <taxon>Fungi</taxon>
        <taxon>Fungi incertae sedis</taxon>
        <taxon>Mucoromycota</taxon>
        <taxon>Glomeromycotina</taxon>
        <taxon>Glomeromycetes</taxon>
        <taxon>Glomerales</taxon>
        <taxon>Glomeraceae</taxon>
        <taxon>Rhizophagus</taxon>
    </lineage>
</organism>
<dbReference type="GO" id="GO:0005576">
    <property type="term" value="C:extracellular region"/>
    <property type="evidence" value="ECO:0007669"/>
    <property type="project" value="UniProtKB-SubCell"/>
</dbReference>
<protein>
    <recommendedName>
        <fullName evidence="4">Crinkler effector protein N-terminal domain-containing protein</fullName>
    </recommendedName>
</protein>
<comment type="subcellular location">
    <subcellularLocation>
        <location evidence="1">Host cell</location>
    </subcellularLocation>
    <subcellularLocation>
        <location evidence="2">Secreted</location>
    </subcellularLocation>
</comment>
<dbReference type="VEuPathDB" id="FungiDB:FUN_012257"/>